<accession>A0ABS5X4V8</accession>
<proteinExistence type="predicted"/>
<comment type="caution">
    <text evidence="2">The sequence shown here is derived from an EMBL/GenBank/DDBJ whole genome shotgun (WGS) entry which is preliminary data.</text>
</comment>
<evidence type="ECO:0000313" key="3">
    <source>
        <dbReference type="Proteomes" id="UP001196342"/>
    </source>
</evidence>
<protein>
    <submittedName>
        <fullName evidence="2">ATP-binding protein</fullName>
    </submittedName>
</protein>
<reference evidence="2 3" key="1">
    <citation type="submission" date="2020-12" db="EMBL/GenBank/DDBJ databases">
        <title>Microorganisms.</title>
        <authorList>
            <person name="Matos J."/>
            <person name="Faleiro L."/>
            <person name="Duarte I."/>
        </authorList>
    </citation>
    <scope>NUCLEOTIDE SEQUENCE [LARGE SCALE GENOMIC DNA]</scope>
    <source>
        <strain evidence="2 3">PtFD3Pch2</strain>
    </source>
</reference>
<dbReference type="PANTHER" id="PTHR42957:SF2">
    <property type="entry name" value="HELICASE HERA CENTRAL DOMAIN-CONTAINING PROTEIN"/>
    <property type="match status" value="1"/>
</dbReference>
<feature type="region of interest" description="Disordered" evidence="1">
    <location>
        <begin position="1791"/>
        <end position="1815"/>
    </location>
</feature>
<dbReference type="Proteomes" id="UP001196342">
    <property type="component" value="Unassembled WGS sequence"/>
</dbReference>
<keyword evidence="2" id="KW-0067">ATP-binding</keyword>
<name>A0ABS5X4V8_BACUN</name>
<feature type="compositionally biased region" description="Basic and acidic residues" evidence="1">
    <location>
        <begin position="1404"/>
        <end position="1414"/>
    </location>
</feature>
<dbReference type="PANTHER" id="PTHR42957">
    <property type="entry name" value="HELICASE MJ1565-RELATED"/>
    <property type="match status" value="1"/>
</dbReference>
<evidence type="ECO:0000313" key="2">
    <source>
        <dbReference type="EMBL" id="MBT8726964.1"/>
    </source>
</evidence>
<sequence>MNIIKAYYDHILDIFMEVYGKSIESAQPGNCMKVTSLSLDILHDLYARLSLLNTKTLFYILTENPDMTGSEYITPTKLIELRNDLTKSILVLIPVNSSTSAEDSYGNATFRELSISNFDEILYQKLETQLSGKQAIKDTLNYVGKALDCTLQDKIKYLLYVILNGGTDEAIGNGLYLLNLLPDSSLVSKKEYIPQFLVKNDECISVMADYSMGIADKISTIPVKPGTIQQNVAKFLRENNSLISRKDLCAQVLEKYPQLNFSNWYSYLKNITELGVLHVTKVELGGKVFRLDGEDIKLKMEPNKGAKVKLRIYFSPKPSAYTELKKVKIAIMNGDGFYKETDVVTKKISENNKDYRDITFSLNNAFENGTYFFHVYAENNDGTELNVSDVFRDEAIQNEWEKIKATGNISKEEFQQQTRRLLTSDSDTFFLQVVNATDEPEETGTRMKINNVLQAYFRYRIELNRKGQELTIPQRQAINDKSGKTSDDEYKSWQFATHIKTFQLRYNTNNNYQIPLSIKLLELEETILKNSKKLGYIDAIISDNYTDETLKSIIPREIDDLQIPQSLIEKRVSLFESILKSAPDRTGVIETYEVFNHIGDIKEYIHEYHVWLKSLDEKNMSQSLAVLIQSIDTVSLQIEMPDDRIAHAKLLTPLHPIRLGWLVNIYEQYEEWEAKTAEDSRYRKPDVWYKKLDNLFYGDLLQDVAPLVMRDIHNEDYLQYVGELCFGWGFYVNPQQSGDDTFSTGFRQLKAYVSQLLNIGVQYRIDSDVNKQMVYRLIWKYITQHPYTNKLIINIFNAGDAAVFADNLVMLERDTANTPFDIHYEIRMFCDDKRFPQGEALRDLLNPDTQVSEEAENFSQADDNRLFPKLRFSVNSVDEFTNDPNKYPAHLSFLVNPFPTKASLKRSNTRQQSFFLNGVITRPIIQVEKAEKGYMWHRYISEAPLANPVSNFSNETQELFSTLQWIIANSMTTDHEVSVPSLTLSIKDKNSILLSYVHDISDWVITFDKNMGPEFYDIPCKEGETPYLLDYLPGVELNGISSFLTCRPTSEIEGLLVPHFKSFGINLSDKESFFELLADIRSVSSSMIMQLGSTRNKAFEVLGTTLMKRMLRKKGLVSDSFIIPIDLHQELFRDMDAKSHERADNLLVDFHTNKREIVFTVIEIKCRQNLSDDELLALQEKMRHQIDNTILALRKHFDIDFQTPDRLDRELMTLELQSLLMFYSKRAARYLYLNEETADEYEKFILSLIQGNYTIRFKRLGLIYQFGSTEYQRKDDMNGILYYIMGKPMIERILDKDMSVKTIDLEMMNADDDFRTAFEKSDRLMREESFKLSHNDEELPSKEIDNVEFFEESRGNIIGSSEYEEVKDKPNSEENPVNENLSDLEETNSDSNEKEQGNNTKTNPKQEEITDNKAPDYDILIGKTSGSEQYGILGESINGHKKIAIDLSETNTISLFGVQGGGKSYTIGTITEMTLKQFPNINLLPAPMASVIFHYSESMDYAPEFTSMIYPNDEVSQLKKLKDIYGAEPDNINDVIMLCPVDKLEERQEEYPSIEIHPIAFHSTDLNVQDWMFLLKAVGNESTYINQLRAIMRANRKNLNLNSLKQSVDVSPLLSASQKALAQQRLSFAEEYIDDSRKLGSLLRPGRLIIVDLRDEFIDKDDALGLFVIMLNIFAGVKEYQGTRFNKFIVFDEAHKYMDNKDLTSTIVTAIREMRHKGVSMMIASQDPMSLPTEIIELSSIMLMHKFNSPQWVKHVQKSITQLQTLSSSDMATLMPGEAYLWATKSTDKGVTSRPMKISTRPRVTKHGGDTIKAV</sequence>
<keyword evidence="3" id="KW-1185">Reference proteome</keyword>
<dbReference type="EMBL" id="JAFBJK010000003">
    <property type="protein sequence ID" value="MBT8726964.1"/>
    <property type="molecule type" value="Genomic_DNA"/>
</dbReference>
<dbReference type="GO" id="GO:0005524">
    <property type="term" value="F:ATP binding"/>
    <property type="evidence" value="ECO:0007669"/>
    <property type="project" value="UniProtKB-KW"/>
</dbReference>
<dbReference type="Gene3D" id="3.40.50.300">
    <property type="entry name" value="P-loop containing nucleotide triphosphate hydrolases"/>
    <property type="match status" value="1"/>
</dbReference>
<dbReference type="InterPro" id="IPR027417">
    <property type="entry name" value="P-loop_NTPase"/>
</dbReference>
<evidence type="ECO:0000256" key="1">
    <source>
        <dbReference type="SAM" id="MobiDB-lite"/>
    </source>
</evidence>
<dbReference type="InterPro" id="IPR008571">
    <property type="entry name" value="HerA-like"/>
</dbReference>
<keyword evidence="2" id="KW-0547">Nucleotide-binding</keyword>
<dbReference type="SUPFAM" id="SSF52540">
    <property type="entry name" value="P-loop containing nucleoside triphosphate hydrolases"/>
    <property type="match status" value="1"/>
</dbReference>
<gene>
    <name evidence="2" type="ORF">JQN06_12480</name>
</gene>
<organism evidence="2 3">
    <name type="scientific">Bacteroides uniformis</name>
    <dbReference type="NCBI Taxonomy" id="820"/>
    <lineage>
        <taxon>Bacteria</taxon>
        <taxon>Pseudomonadati</taxon>
        <taxon>Bacteroidota</taxon>
        <taxon>Bacteroidia</taxon>
        <taxon>Bacteroidales</taxon>
        <taxon>Bacteroidaceae</taxon>
        <taxon>Bacteroides</taxon>
    </lineage>
</organism>
<feature type="region of interest" description="Disordered" evidence="1">
    <location>
        <begin position="1359"/>
        <end position="1414"/>
    </location>
</feature>